<evidence type="ECO:0000256" key="2">
    <source>
        <dbReference type="ARBA" id="ARBA00004370"/>
    </source>
</evidence>
<dbReference type="PANTHER" id="PTHR24305:SF237">
    <property type="entry name" value="CYTOCHROME P450 MONOOXYGENASE ATNE-RELATED"/>
    <property type="match status" value="1"/>
</dbReference>
<dbReference type="GO" id="GO:0004497">
    <property type="term" value="F:monooxygenase activity"/>
    <property type="evidence" value="ECO:0007669"/>
    <property type="project" value="UniProtKB-KW"/>
</dbReference>
<keyword evidence="8 13" id="KW-0560">Oxidoreductase</keyword>
<dbReference type="CDD" id="cd11061">
    <property type="entry name" value="CYP67-like"/>
    <property type="match status" value="1"/>
</dbReference>
<protein>
    <recommendedName>
        <fullName evidence="16">Cytochrome P450</fullName>
    </recommendedName>
</protein>
<dbReference type="PROSITE" id="PS00086">
    <property type="entry name" value="CYTOCHROME_P450"/>
    <property type="match status" value="1"/>
</dbReference>
<dbReference type="FunFam" id="1.10.630.10:FF:000063">
    <property type="entry name" value="Cytochrome P450 monooxygenase"/>
    <property type="match status" value="1"/>
</dbReference>
<keyword evidence="7" id="KW-1133">Transmembrane helix</keyword>
<keyword evidence="11" id="KW-0472">Membrane</keyword>
<evidence type="ECO:0000313" key="15">
    <source>
        <dbReference type="Proteomes" id="UP000184383"/>
    </source>
</evidence>
<evidence type="ECO:0000256" key="11">
    <source>
        <dbReference type="ARBA" id="ARBA00023136"/>
    </source>
</evidence>
<dbReference type="STRING" id="1073089.A0A1L9RCK1"/>
<reference evidence="15" key="1">
    <citation type="journal article" date="2017" name="Genome Biol.">
        <title>Comparative genomics reveals high biological diversity and specific adaptations in the industrially and medically important fungal genus Aspergillus.</title>
        <authorList>
            <person name="de Vries R.P."/>
            <person name="Riley R."/>
            <person name="Wiebenga A."/>
            <person name="Aguilar-Osorio G."/>
            <person name="Amillis S."/>
            <person name="Uchima C.A."/>
            <person name="Anderluh G."/>
            <person name="Asadollahi M."/>
            <person name="Askin M."/>
            <person name="Barry K."/>
            <person name="Battaglia E."/>
            <person name="Bayram O."/>
            <person name="Benocci T."/>
            <person name="Braus-Stromeyer S.A."/>
            <person name="Caldana C."/>
            <person name="Canovas D."/>
            <person name="Cerqueira G.C."/>
            <person name="Chen F."/>
            <person name="Chen W."/>
            <person name="Choi C."/>
            <person name="Clum A."/>
            <person name="Dos Santos R.A."/>
            <person name="Damasio A.R."/>
            <person name="Diallinas G."/>
            <person name="Emri T."/>
            <person name="Fekete E."/>
            <person name="Flipphi M."/>
            <person name="Freyberg S."/>
            <person name="Gallo A."/>
            <person name="Gournas C."/>
            <person name="Habgood R."/>
            <person name="Hainaut M."/>
            <person name="Harispe M.L."/>
            <person name="Henrissat B."/>
            <person name="Hilden K.S."/>
            <person name="Hope R."/>
            <person name="Hossain A."/>
            <person name="Karabika E."/>
            <person name="Karaffa L."/>
            <person name="Karanyi Z."/>
            <person name="Krasevec N."/>
            <person name="Kuo A."/>
            <person name="Kusch H."/>
            <person name="LaButti K."/>
            <person name="Lagendijk E.L."/>
            <person name="Lapidus A."/>
            <person name="Levasseur A."/>
            <person name="Lindquist E."/>
            <person name="Lipzen A."/>
            <person name="Logrieco A.F."/>
            <person name="MacCabe A."/>
            <person name="Maekelae M.R."/>
            <person name="Malavazi I."/>
            <person name="Melin P."/>
            <person name="Meyer V."/>
            <person name="Mielnichuk N."/>
            <person name="Miskei M."/>
            <person name="Molnar A.P."/>
            <person name="Mule G."/>
            <person name="Ngan C.Y."/>
            <person name="Orejas M."/>
            <person name="Orosz E."/>
            <person name="Ouedraogo J.P."/>
            <person name="Overkamp K.M."/>
            <person name="Park H.-S."/>
            <person name="Perrone G."/>
            <person name="Piumi F."/>
            <person name="Punt P.J."/>
            <person name="Ram A.F."/>
            <person name="Ramon A."/>
            <person name="Rauscher S."/>
            <person name="Record E."/>
            <person name="Riano-Pachon D.M."/>
            <person name="Robert V."/>
            <person name="Roehrig J."/>
            <person name="Ruller R."/>
            <person name="Salamov A."/>
            <person name="Salih N.S."/>
            <person name="Samson R.A."/>
            <person name="Sandor E."/>
            <person name="Sanguinetti M."/>
            <person name="Schuetze T."/>
            <person name="Sepcic K."/>
            <person name="Shelest E."/>
            <person name="Sherlock G."/>
            <person name="Sophianopoulou V."/>
            <person name="Squina F.M."/>
            <person name="Sun H."/>
            <person name="Susca A."/>
            <person name="Todd R.B."/>
            <person name="Tsang A."/>
            <person name="Unkles S.E."/>
            <person name="van de Wiele N."/>
            <person name="van Rossen-Uffink D."/>
            <person name="Oliveira J.V."/>
            <person name="Vesth T.C."/>
            <person name="Visser J."/>
            <person name="Yu J.-H."/>
            <person name="Zhou M."/>
            <person name="Andersen M.R."/>
            <person name="Archer D.B."/>
            <person name="Baker S.E."/>
            <person name="Benoit I."/>
            <person name="Brakhage A.A."/>
            <person name="Braus G.H."/>
            <person name="Fischer R."/>
            <person name="Frisvad J.C."/>
            <person name="Goldman G.H."/>
            <person name="Houbraken J."/>
            <person name="Oakley B."/>
            <person name="Pocsi I."/>
            <person name="Scazzocchio C."/>
            <person name="Seiboth B."/>
            <person name="vanKuyk P.A."/>
            <person name="Wortman J."/>
            <person name="Dyer P.S."/>
            <person name="Grigoriev I.V."/>
        </authorList>
    </citation>
    <scope>NUCLEOTIDE SEQUENCE [LARGE SCALE GENOMIC DNA]</scope>
    <source>
        <strain evidence="15">DTO 134E9</strain>
    </source>
</reference>
<dbReference type="GeneID" id="63747022"/>
<evidence type="ECO:0000256" key="10">
    <source>
        <dbReference type="ARBA" id="ARBA00023033"/>
    </source>
</evidence>
<comment type="cofactor">
    <cofactor evidence="1 12">
        <name>heme</name>
        <dbReference type="ChEBI" id="CHEBI:30413"/>
    </cofactor>
</comment>
<comment type="similarity">
    <text evidence="3 13">Belongs to the cytochrome P450 family.</text>
</comment>
<dbReference type="InterPro" id="IPR001128">
    <property type="entry name" value="Cyt_P450"/>
</dbReference>
<keyword evidence="15" id="KW-1185">Reference proteome</keyword>
<dbReference type="InterPro" id="IPR036396">
    <property type="entry name" value="Cyt_P450_sf"/>
</dbReference>
<keyword evidence="9 12" id="KW-0408">Iron</keyword>
<dbReference type="AlphaFoldDB" id="A0A1L9RCK1"/>
<keyword evidence="4 12" id="KW-0349">Heme</keyword>
<evidence type="ECO:0000256" key="4">
    <source>
        <dbReference type="ARBA" id="ARBA00022617"/>
    </source>
</evidence>
<keyword evidence="10 13" id="KW-0503">Monooxygenase</keyword>
<evidence type="ECO:0008006" key="16">
    <source>
        <dbReference type="Google" id="ProtNLM"/>
    </source>
</evidence>
<dbReference type="Proteomes" id="UP000184383">
    <property type="component" value="Unassembled WGS sequence"/>
</dbReference>
<dbReference type="InterPro" id="IPR050121">
    <property type="entry name" value="Cytochrome_P450_monoxygenase"/>
</dbReference>
<proteinExistence type="inferred from homology"/>
<dbReference type="GO" id="GO:0020037">
    <property type="term" value="F:heme binding"/>
    <property type="evidence" value="ECO:0007669"/>
    <property type="project" value="InterPro"/>
</dbReference>
<dbReference type="GO" id="GO:0016020">
    <property type="term" value="C:membrane"/>
    <property type="evidence" value="ECO:0007669"/>
    <property type="project" value="UniProtKB-SubCell"/>
</dbReference>
<dbReference type="PANTHER" id="PTHR24305">
    <property type="entry name" value="CYTOCHROME P450"/>
    <property type="match status" value="1"/>
</dbReference>
<dbReference type="Pfam" id="PF00067">
    <property type="entry name" value="p450"/>
    <property type="match status" value="1"/>
</dbReference>
<evidence type="ECO:0000256" key="13">
    <source>
        <dbReference type="RuleBase" id="RU000461"/>
    </source>
</evidence>
<sequence>MLILLSAGLLAIVYVLYGIVYRLYLHPLVKFPGPWQAAISNWYAAFHVWRGNSHLMIWDGHQQYGDIARCGPNFLSVNTRSGMATIYATGANVRKDDGYMVMSASLHAPNTISSIDKQAHAFKRRILSQVFTASALKGVEDRILLHTRRLCDMLYNDTADSIISDSPVDSKSSWGPTKDMAALSDYVAFDVISDLCYGKSFGMLESDRYRSITKITTMLSRRNAVCFVQSKLWRYKLDRVFFASLLSPIKDFGAWIRQQAKARTKLGNDVPQKDCFHYMLNAKDPDTGQPFTERELWTESLQLIVAGSDTVAVAMSSTFFHLVHNPIALATLTNEIRSCFQSEEDILLGVQLNSCTFLRACINESLRLSPPFAGLPTRRVLPGGITVDGHYIPEGTVIGTPIYAIHHDERYYCRPFKYAPERWIEEDGDHDDTLSKQNIKLAKAAFCPFSIGPRSCVAKNMAWAELTLIIARIVFRYDMRLPPEHAVDEPECCGWLDGETERSPEYRLKAWIASGREGPLIQFRPRSDCS</sequence>
<evidence type="ECO:0000256" key="9">
    <source>
        <dbReference type="ARBA" id="ARBA00023004"/>
    </source>
</evidence>
<dbReference type="RefSeq" id="XP_040686332.1">
    <property type="nucleotide sequence ID" value="XM_040831174.1"/>
</dbReference>
<evidence type="ECO:0000256" key="8">
    <source>
        <dbReference type="ARBA" id="ARBA00023002"/>
    </source>
</evidence>
<dbReference type="OrthoDB" id="1470350at2759"/>
<accession>A0A1L9RCK1</accession>
<evidence type="ECO:0000256" key="12">
    <source>
        <dbReference type="PIRSR" id="PIRSR602401-1"/>
    </source>
</evidence>
<evidence type="ECO:0000256" key="1">
    <source>
        <dbReference type="ARBA" id="ARBA00001971"/>
    </source>
</evidence>
<evidence type="ECO:0000256" key="5">
    <source>
        <dbReference type="ARBA" id="ARBA00022692"/>
    </source>
</evidence>
<dbReference type="GO" id="GO:0016705">
    <property type="term" value="F:oxidoreductase activity, acting on paired donors, with incorporation or reduction of molecular oxygen"/>
    <property type="evidence" value="ECO:0007669"/>
    <property type="project" value="InterPro"/>
</dbReference>
<feature type="binding site" description="axial binding residue" evidence="12">
    <location>
        <position position="456"/>
    </location>
    <ligand>
        <name>heme</name>
        <dbReference type="ChEBI" id="CHEBI:30413"/>
    </ligand>
    <ligandPart>
        <name>Fe</name>
        <dbReference type="ChEBI" id="CHEBI:18248"/>
    </ligandPart>
</feature>
<evidence type="ECO:0000256" key="6">
    <source>
        <dbReference type="ARBA" id="ARBA00022723"/>
    </source>
</evidence>
<keyword evidence="6 12" id="KW-0479">Metal-binding</keyword>
<dbReference type="Gene3D" id="1.10.630.10">
    <property type="entry name" value="Cytochrome P450"/>
    <property type="match status" value="1"/>
</dbReference>
<dbReference type="PRINTS" id="PR00463">
    <property type="entry name" value="EP450I"/>
</dbReference>
<dbReference type="VEuPathDB" id="FungiDB:ASPWEDRAFT_174105"/>
<dbReference type="GO" id="GO:0005506">
    <property type="term" value="F:iron ion binding"/>
    <property type="evidence" value="ECO:0007669"/>
    <property type="project" value="InterPro"/>
</dbReference>
<dbReference type="InterPro" id="IPR002401">
    <property type="entry name" value="Cyt_P450_E_grp-I"/>
</dbReference>
<organism evidence="14 15">
    <name type="scientific">Aspergillus wentii DTO 134E9</name>
    <dbReference type="NCBI Taxonomy" id="1073089"/>
    <lineage>
        <taxon>Eukaryota</taxon>
        <taxon>Fungi</taxon>
        <taxon>Dikarya</taxon>
        <taxon>Ascomycota</taxon>
        <taxon>Pezizomycotina</taxon>
        <taxon>Eurotiomycetes</taxon>
        <taxon>Eurotiomycetidae</taxon>
        <taxon>Eurotiales</taxon>
        <taxon>Aspergillaceae</taxon>
        <taxon>Aspergillus</taxon>
        <taxon>Aspergillus subgen. Cremei</taxon>
    </lineage>
</organism>
<gene>
    <name evidence="14" type="ORF">ASPWEDRAFT_174105</name>
</gene>
<keyword evidence="5" id="KW-0812">Transmembrane</keyword>
<dbReference type="EMBL" id="KV878214">
    <property type="protein sequence ID" value="OJJ32655.1"/>
    <property type="molecule type" value="Genomic_DNA"/>
</dbReference>
<evidence type="ECO:0000313" key="14">
    <source>
        <dbReference type="EMBL" id="OJJ32655.1"/>
    </source>
</evidence>
<dbReference type="PRINTS" id="PR00385">
    <property type="entry name" value="P450"/>
</dbReference>
<comment type="subcellular location">
    <subcellularLocation>
        <location evidence="2">Membrane</location>
    </subcellularLocation>
</comment>
<evidence type="ECO:0000256" key="3">
    <source>
        <dbReference type="ARBA" id="ARBA00010617"/>
    </source>
</evidence>
<dbReference type="GO" id="GO:1902181">
    <property type="term" value="P:verruculogen biosynthetic process"/>
    <property type="evidence" value="ECO:0007669"/>
    <property type="project" value="UniProtKB-ARBA"/>
</dbReference>
<name>A0A1L9RCK1_ASPWE</name>
<dbReference type="SUPFAM" id="SSF48264">
    <property type="entry name" value="Cytochrome P450"/>
    <property type="match status" value="1"/>
</dbReference>
<dbReference type="InterPro" id="IPR017972">
    <property type="entry name" value="Cyt_P450_CS"/>
</dbReference>
<evidence type="ECO:0000256" key="7">
    <source>
        <dbReference type="ARBA" id="ARBA00022989"/>
    </source>
</evidence>